<reference evidence="2 3" key="1">
    <citation type="submission" date="2023-11" db="EMBL/GenBank/DDBJ databases">
        <title>Dfirmibasis_genome.</title>
        <authorList>
            <person name="Edelbroek B."/>
            <person name="Kjellin J."/>
            <person name="Jerlstrom-Hultqvist J."/>
            <person name="Soderbom F."/>
        </authorList>
    </citation>
    <scope>NUCLEOTIDE SEQUENCE [LARGE SCALE GENOMIC DNA]</scope>
    <source>
        <strain evidence="2 3">TNS-C-14</strain>
    </source>
</reference>
<evidence type="ECO:0000256" key="1">
    <source>
        <dbReference type="SAM" id="MobiDB-lite"/>
    </source>
</evidence>
<protein>
    <submittedName>
        <fullName evidence="2">Uncharacterized protein</fullName>
    </submittedName>
</protein>
<feature type="compositionally biased region" description="Low complexity" evidence="1">
    <location>
        <begin position="29"/>
        <end position="51"/>
    </location>
</feature>
<feature type="region of interest" description="Disordered" evidence="1">
    <location>
        <begin position="286"/>
        <end position="317"/>
    </location>
</feature>
<dbReference type="Proteomes" id="UP001344447">
    <property type="component" value="Unassembled WGS sequence"/>
</dbReference>
<keyword evidence="3" id="KW-1185">Reference proteome</keyword>
<dbReference type="AlphaFoldDB" id="A0AAN7TKI6"/>
<dbReference type="EMBL" id="JAVFKY010000005">
    <property type="protein sequence ID" value="KAK5575492.1"/>
    <property type="molecule type" value="Genomic_DNA"/>
</dbReference>
<proteinExistence type="predicted"/>
<evidence type="ECO:0000313" key="2">
    <source>
        <dbReference type="EMBL" id="KAK5575492.1"/>
    </source>
</evidence>
<feature type="compositionally biased region" description="Basic and acidic residues" evidence="1">
    <location>
        <begin position="294"/>
        <end position="317"/>
    </location>
</feature>
<sequence length="317" mass="35417">MNQQFNQLVKKYCNVSHTASNPSSNLLMGSSKAGSQSTTSSNTSSNSTTTITTVLSNDGDIKVTNKNPTTTTTTITSTPTITTTTTTTTTTTDKSDSFAITMYEKLLKNSFKNKLEDNVFVLYTAKHMDVEEISHHLGGESQRGNVVEIYPHIYRICSGKTVRIQSKKKDSDKLFLSVVNEKTSQILLLNFEKKSNSGLFKFKMDRVKKGEIIEIDAKKVKRLIIYGKETKDEYSQRRQLQFLYNESYSCIEKMNQKMIRKREKTEKLVGFISEAALKAVPTVSVSLGANFGGGEKKKEKVKNKSEDSKGENGEKSS</sequence>
<name>A0AAN7TKI6_9MYCE</name>
<accession>A0AAN7TKI6</accession>
<feature type="region of interest" description="Disordered" evidence="1">
    <location>
        <begin position="20"/>
        <end position="51"/>
    </location>
</feature>
<gene>
    <name evidence="2" type="ORF">RB653_006625</name>
</gene>
<organism evidence="2 3">
    <name type="scientific">Dictyostelium firmibasis</name>
    <dbReference type="NCBI Taxonomy" id="79012"/>
    <lineage>
        <taxon>Eukaryota</taxon>
        <taxon>Amoebozoa</taxon>
        <taxon>Evosea</taxon>
        <taxon>Eumycetozoa</taxon>
        <taxon>Dictyostelia</taxon>
        <taxon>Dictyosteliales</taxon>
        <taxon>Dictyosteliaceae</taxon>
        <taxon>Dictyostelium</taxon>
    </lineage>
</organism>
<comment type="caution">
    <text evidence="2">The sequence shown here is derived from an EMBL/GenBank/DDBJ whole genome shotgun (WGS) entry which is preliminary data.</text>
</comment>
<evidence type="ECO:0000313" key="3">
    <source>
        <dbReference type="Proteomes" id="UP001344447"/>
    </source>
</evidence>